<evidence type="ECO:0000256" key="1">
    <source>
        <dbReference type="ARBA" id="ARBA00022729"/>
    </source>
</evidence>
<feature type="domain" description="Solute-binding protein family 3/N-terminal" evidence="3">
    <location>
        <begin position="45"/>
        <end position="242"/>
    </location>
</feature>
<dbReference type="EMBL" id="JARRAF010000025">
    <property type="protein sequence ID" value="MDK2125859.1"/>
    <property type="molecule type" value="Genomic_DNA"/>
</dbReference>
<gene>
    <name evidence="4" type="ORF">PZA18_17535</name>
</gene>
<sequence>MNRGALIGLAMLVALPAAAESMTVNLANGEWPPYLGEKLPNFGSASRIVSEAFKAQDVKVEYKFYPWKRAFEVAKNGELDGTLVWTKNAEREADFLISEPIYNSKVVLLYLKDKPLKWNKLSDLSTNKFGGTIGYNYGKEWEELEKAKKLSVDRIPSDEQNIAKVVGGRIDGFPVELDVGVYMTQLHHGKEGLDKVTYSSKTLHEEPMYLLISKKSAKAAEIIKRFNAGLAKLKSSGKVEQFLSEGRVAK</sequence>
<dbReference type="PANTHER" id="PTHR35936">
    <property type="entry name" value="MEMBRANE-BOUND LYTIC MUREIN TRANSGLYCOSYLASE F"/>
    <property type="match status" value="1"/>
</dbReference>
<evidence type="ECO:0000259" key="3">
    <source>
        <dbReference type="Pfam" id="PF00497"/>
    </source>
</evidence>
<dbReference type="Proteomes" id="UP001172778">
    <property type="component" value="Unassembled WGS sequence"/>
</dbReference>
<evidence type="ECO:0000313" key="4">
    <source>
        <dbReference type="EMBL" id="MDK2125859.1"/>
    </source>
</evidence>
<dbReference type="PANTHER" id="PTHR35936:SF25">
    <property type="entry name" value="ABC TRANSPORTER SUBSTRATE-BINDING PROTEIN"/>
    <property type="match status" value="1"/>
</dbReference>
<proteinExistence type="predicted"/>
<dbReference type="SUPFAM" id="SSF53850">
    <property type="entry name" value="Periplasmic binding protein-like II"/>
    <property type="match status" value="1"/>
</dbReference>
<keyword evidence="1 2" id="KW-0732">Signal</keyword>
<evidence type="ECO:0000256" key="2">
    <source>
        <dbReference type="SAM" id="SignalP"/>
    </source>
</evidence>
<keyword evidence="5" id="KW-1185">Reference proteome</keyword>
<reference evidence="4" key="1">
    <citation type="submission" date="2023-03" db="EMBL/GenBank/DDBJ databases">
        <title>Chitinimonas shenzhenensis gen. nov., sp. nov., a novel member of family Burkholderiaceae isolated from activated sludge collected in Shen Zhen, China.</title>
        <authorList>
            <person name="Wang X."/>
        </authorList>
    </citation>
    <scope>NUCLEOTIDE SEQUENCE</scope>
    <source>
        <strain evidence="4">DQS-5</strain>
    </source>
</reference>
<accession>A0ABT7E1D8</accession>
<evidence type="ECO:0000313" key="5">
    <source>
        <dbReference type="Proteomes" id="UP001172778"/>
    </source>
</evidence>
<protein>
    <submittedName>
        <fullName evidence="4">ABC transporter substrate-binding protein</fullName>
    </submittedName>
</protein>
<feature type="chain" id="PRO_5046233822" evidence="2">
    <location>
        <begin position="20"/>
        <end position="250"/>
    </location>
</feature>
<name>A0ABT7E1D8_9NEIS</name>
<comment type="caution">
    <text evidence="4">The sequence shown here is derived from an EMBL/GenBank/DDBJ whole genome shotgun (WGS) entry which is preliminary data.</text>
</comment>
<feature type="signal peptide" evidence="2">
    <location>
        <begin position="1"/>
        <end position="19"/>
    </location>
</feature>
<organism evidence="4 5">
    <name type="scientific">Parachitinimonas caeni</name>
    <dbReference type="NCBI Taxonomy" id="3031301"/>
    <lineage>
        <taxon>Bacteria</taxon>
        <taxon>Pseudomonadati</taxon>
        <taxon>Pseudomonadota</taxon>
        <taxon>Betaproteobacteria</taxon>
        <taxon>Neisseriales</taxon>
        <taxon>Chitinibacteraceae</taxon>
        <taxon>Parachitinimonas</taxon>
    </lineage>
</organism>
<dbReference type="RefSeq" id="WP_284102171.1">
    <property type="nucleotide sequence ID" value="NZ_JARRAF010000025.1"/>
</dbReference>
<dbReference type="InterPro" id="IPR001638">
    <property type="entry name" value="Solute-binding_3/MltF_N"/>
</dbReference>
<dbReference type="Pfam" id="PF00497">
    <property type="entry name" value="SBP_bac_3"/>
    <property type="match status" value="1"/>
</dbReference>
<dbReference type="Gene3D" id="3.40.190.10">
    <property type="entry name" value="Periplasmic binding protein-like II"/>
    <property type="match status" value="2"/>
</dbReference>